<comment type="caution">
    <text evidence="2">The sequence shown here is derived from an EMBL/GenBank/DDBJ whole genome shotgun (WGS) entry which is preliminary data.</text>
</comment>
<dbReference type="EMBL" id="LGTC01000001">
    <property type="protein sequence ID" value="KNY29492.1"/>
    <property type="molecule type" value="Genomic_DNA"/>
</dbReference>
<reference evidence="3" key="1">
    <citation type="submission" date="2015-07" db="EMBL/GenBank/DDBJ databases">
        <title>Near-Complete Genome Sequence of the Cellulolytic Bacterium Bacteroides (Pseudobacteroides) cellulosolvens ATCC 35603.</title>
        <authorList>
            <person name="Dassa B."/>
            <person name="Utturkar S.M."/>
            <person name="Klingeman D.M."/>
            <person name="Hurt R.A."/>
            <person name="Keller M."/>
            <person name="Xu J."/>
            <person name="Reddy Y.H.K."/>
            <person name="Borovok I."/>
            <person name="Grinberg I.R."/>
            <person name="Lamed R."/>
            <person name="Zhivin O."/>
            <person name="Bayer E.A."/>
            <person name="Brown S.D."/>
        </authorList>
    </citation>
    <scope>NUCLEOTIDE SEQUENCE [LARGE SCALE GENOMIC DNA]</scope>
    <source>
        <strain evidence="3">DSM 2933</strain>
    </source>
</reference>
<dbReference type="NCBIfam" id="NF042963">
    <property type="entry name" value="DUF1156_antiphage"/>
    <property type="match status" value="1"/>
</dbReference>
<dbReference type="SUPFAM" id="SSF53335">
    <property type="entry name" value="S-adenosyl-L-methionine-dependent methyltransferases"/>
    <property type="match status" value="2"/>
</dbReference>
<accession>A0A0L6JVN2</accession>
<proteinExistence type="predicted"/>
<dbReference type="Pfam" id="PF06634">
    <property type="entry name" value="DUF1156"/>
    <property type="match status" value="1"/>
</dbReference>
<dbReference type="Proteomes" id="UP000036923">
    <property type="component" value="Unassembled WGS sequence"/>
</dbReference>
<dbReference type="Gene3D" id="3.40.50.150">
    <property type="entry name" value="Vaccinia Virus protein VP39"/>
    <property type="match status" value="1"/>
</dbReference>
<evidence type="ECO:0000259" key="1">
    <source>
        <dbReference type="Pfam" id="PF06634"/>
    </source>
</evidence>
<protein>
    <recommendedName>
        <fullName evidence="1">DUF1156 domain-containing protein</fullName>
    </recommendedName>
</protein>
<dbReference type="OrthoDB" id="9800801at2"/>
<dbReference type="InterPro" id="IPR009537">
    <property type="entry name" value="DUF1156"/>
</dbReference>
<dbReference type="STRING" id="398512.Bccel_4766"/>
<name>A0A0L6JVN2_9FIRM</name>
<keyword evidence="3" id="KW-1185">Reference proteome</keyword>
<sequence>MAQDKSFIEVQFPVSKVSKESYKERKANLGQTLTGLGKWWGRKPLVLVRAAILGLLMPASNDAKKDMDIFLKIMTMDKKGLLHRKRKPISVADIFEVLTNREKETYFASNTSLKWKNGLTAEEKLEITNKAWNRFTYDKKITYCVRPEEVSNIDISEWKEINSHLGTTATNLNELVEQLGIKRFGHKAVIGDCFCGGGSIPFEAARMGNDVFASDLNPIAGLLTWSNLNIAGASEQIISNLREFQQKVFDAVDKQILEWGIETNENGDRANSYLYCYETLCPECGYRVPILQSFIIGKGTKTIVELIENSSQKNYNFKIIQNVSKEELEKASKRKTIANYKLCCPHCDKETPIPSIRRDMDDGIKRPFRYNTPNSLRKWKKEDFAYEMTDVFTERLYCIRYESIEKTSTKSNRYYTAPTEQDIKREEKVQEILSLHFTKWQENGIIPSTPIEAGWNTNQLTYEKGWTHWHHLFNSRQLLTHGLFMQNIFELAKSNEELVIGMLGVNKISDWDSKLSIWDSYAGCEIIKNTFMNQAFNTPFNYGTRGLSSISTSWFFNINNFEILNKSKVTLNDARLIQDKSDLWITDPPYADAVNYHELSEFFLAWDKHLLKKAFPDWYVDSKRVLTVRGQGESFKNAMVEIYKNLADNMPDNGMQIIMFTHQDVSVWADLALIVWSAGLQVVAAWNIATETESGGLKEGNYVKGTVLLVLRKQQSTETAYLDELYPDIEIEVKNQINSMHLLDNKEEPNFSDADYILAAYAAALKVLTSVKRIEDIDVTYELTQERKKGELSSVAKLIESAKKIAYDQLIPFEFDNFIWRSLSPDERLYIKGLEIEKNNIYQLSNYQELARGFGVAEYKDFMENTRANAARLKTPNEWANRNIGAESGFASSLLRNVMMALYLIDKEDNVQAGKNWLKNEVEDYWNNRERICEFLNYISTFEPIYNMEHWNSSAKAASILKELVANDMI</sequence>
<dbReference type="PATRIC" id="fig|398512.5.peg.4998"/>
<dbReference type="InterPro" id="IPR029063">
    <property type="entry name" value="SAM-dependent_MTases_sf"/>
</dbReference>
<dbReference type="AlphaFoldDB" id="A0A0L6JVN2"/>
<organism evidence="2 3">
    <name type="scientific">Pseudobacteroides cellulosolvens ATCC 35603 = DSM 2933</name>
    <dbReference type="NCBI Taxonomy" id="398512"/>
    <lineage>
        <taxon>Bacteria</taxon>
        <taxon>Bacillati</taxon>
        <taxon>Bacillota</taxon>
        <taxon>Clostridia</taxon>
        <taxon>Eubacteriales</taxon>
        <taxon>Oscillospiraceae</taxon>
        <taxon>Pseudobacteroides</taxon>
    </lineage>
</organism>
<dbReference type="eggNOG" id="COG1743">
    <property type="taxonomic scope" value="Bacteria"/>
</dbReference>
<evidence type="ECO:0000313" key="2">
    <source>
        <dbReference type="EMBL" id="KNY29492.1"/>
    </source>
</evidence>
<feature type="domain" description="DUF1156" evidence="1">
    <location>
        <begin position="11"/>
        <end position="73"/>
    </location>
</feature>
<dbReference type="InterPro" id="IPR049953">
    <property type="entry name" value="Antiphage_assoc"/>
</dbReference>
<gene>
    <name evidence="2" type="ORF">Bccel_4766</name>
</gene>
<dbReference type="RefSeq" id="WP_036935480.1">
    <property type="nucleotide sequence ID" value="NZ_JQKC01000001.1"/>
</dbReference>
<dbReference type="REBASE" id="129470">
    <property type="entry name" value="M.Pce2933ORF4766P"/>
</dbReference>
<evidence type="ECO:0000313" key="3">
    <source>
        <dbReference type="Proteomes" id="UP000036923"/>
    </source>
</evidence>